<dbReference type="InterPro" id="IPR019489">
    <property type="entry name" value="Clp_ATPase_C"/>
</dbReference>
<dbReference type="PANTHER" id="PTHR48102:SF3">
    <property type="entry name" value="ATP-DEPENDENT PROTEASE ATPASE SUBUNIT HSLU"/>
    <property type="match status" value="1"/>
</dbReference>
<comment type="similarity">
    <text evidence="2 8">Belongs to the ClpX chaperone family. HslU subfamily.</text>
</comment>
<dbReference type="InterPro" id="IPR004491">
    <property type="entry name" value="HslU"/>
</dbReference>
<dbReference type="Proteomes" id="UP000010845">
    <property type="component" value="Chromosome"/>
</dbReference>
<keyword evidence="11" id="KW-0378">Hydrolase</keyword>
<dbReference type="GO" id="GO:0036402">
    <property type="term" value="F:proteasome-activating activity"/>
    <property type="evidence" value="ECO:0007669"/>
    <property type="project" value="UniProtKB-UniRule"/>
</dbReference>
<evidence type="ECO:0000256" key="8">
    <source>
        <dbReference type="HAMAP-Rule" id="MF_00249"/>
    </source>
</evidence>
<comment type="function">
    <text evidence="8">ATPase subunit of a proteasome-like degradation complex; this subunit has chaperone activity. The binding of ATP and its subsequent hydrolysis by HslU are essential for unfolding of protein substrates subsequently hydrolyzed by HslV. HslU recognizes the N-terminal part of its protein substrates and unfolds these before they are guided to HslV for hydrolysis.</text>
</comment>
<dbReference type="HAMAP" id="MF_00249">
    <property type="entry name" value="HslU"/>
    <property type="match status" value="1"/>
</dbReference>
<dbReference type="Pfam" id="PF07724">
    <property type="entry name" value="AAA_2"/>
    <property type="match status" value="1"/>
</dbReference>
<dbReference type="FunFam" id="3.40.50.300:FF:000213">
    <property type="entry name" value="ATP-dependent protease ATPase subunit HslU"/>
    <property type="match status" value="1"/>
</dbReference>
<evidence type="ECO:0000313" key="12">
    <source>
        <dbReference type="Proteomes" id="UP000010845"/>
    </source>
</evidence>
<dbReference type="InterPro" id="IPR003959">
    <property type="entry name" value="ATPase_AAA_core"/>
</dbReference>
<feature type="binding site" evidence="8">
    <location>
        <position position="273"/>
    </location>
    <ligand>
        <name>ATP</name>
        <dbReference type="ChEBI" id="CHEBI:30616"/>
    </ligand>
</feature>
<dbReference type="SUPFAM" id="SSF52540">
    <property type="entry name" value="P-loop containing nucleoside triphosphate hydrolases"/>
    <property type="match status" value="1"/>
</dbReference>
<evidence type="ECO:0000256" key="3">
    <source>
        <dbReference type="ARBA" id="ARBA00022490"/>
    </source>
</evidence>
<dbReference type="PATRIC" id="fig|698948.3.peg.1418"/>
<dbReference type="CDD" id="cd19498">
    <property type="entry name" value="RecA-like_HslU"/>
    <property type="match status" value="1"/>
</dbReference>
<feature type="binding site" evidence="8">
    <location>
        <position position="410"/>
    </location>
    <ligand>
        <name>ATP</name>
        <dbReference type="ChEBI" id="CHEBI:30616"/>
    </ligand>
</feature>
<evidence type="ECO:0000256" key="2">
    <source>
        <dbReference type="ARBA" id="ARBA00009771"/>
    </source>
</evidence>
<keyword evidence="11" id="KW-0645">Protease</keyword>
<evidence type="ECO:0000256" key="1">
    <source>
        <dbReference type="ARBA" id="ARBA00004496"/>
    </source>
</evidence>
<dbReference type="Gene3D" id="3.40.50.300">
    <property type="entry name" value="P-loop containing nucleotide triphosphate hydrolases"/>
    <property type="match status" value="2"/>
</dbReference>
<dbReference type="Pfam" id="PF00004">
    <property type="entry name" value="AAA"/>
    <property type="match status" value="1"/>
</dbReference>
<organism evidence="11 12">
    <name type="scientific">Thermoanaerobacterium thermosaccharolyticum M0795</name>
    <dbReference type="NCBI Taxonomy" id="698948"/>
    <lineage>
        <taxon>Bacteria</taxon>
        <taxon>Bacillati</taxon>
        <taxon>Bacillota</taxon>
        <taxon>Clostridia</taxon>
        <taxon>Thermoanaerobacterales</taxon>
        <taxon>Thermoanaerobacteraceae</taxon>
        <taxon>Thermoanaerobacterium</taxon>
    </lineage>
</organism>
<evidence type="ECO:0000256" key="5">
    <source>
        <dbReference type="ARBA" id="ARBA00022840"/>
    </source>
</evidence>
<feature type="domain" description="Clp ATPase C-terminal" evidence="10">
    <location>
        <begin position="352"/>
        <end position="448"/>
    </location>
</feature>
<evidence type="ECO:0000259" key="10">
    <source>
        <dbReference type="SMART" id="SM01086"/>
    </source>
</evidence>
<feature type="binding site" evidence="8">
    <location>
        <position position="338"/>
    </location>
    <ligand>
        <name>ATP</name>
        <dbReference type="ChEBI" id="CHEBI:30616"/>
    </ligand>
</feature>
<gene>
    <name evidence="8" type="primary">hslU</name>
    <name evidence="11" type="ORF">Thethe_01425</name>
</gene>
<keyword evidence="6 8" id="KW-0143">Chaperone</keyword>
<dbReference type="GO" id="GO:0008233">
    <property type="term" value="F:peptidase activity"/>
    <property type="evidence" value="ECO:0007669"/>
    <property type="project" value="UniProtKB-KW"/>
</dbReference>
<dbReference type="HOGENOM" id="CLU_033123_0_0_9"/>
<comment type="subunit">
    <text evidence="8">A double ring-shaped homohexamer of HslV is capped on each side by a ring-shaped HslU homohexamer. The assembly of the HslU/HslV complex is dependent on binding of ATP.</text>
</comment>
<sequence>MKNYTPKEIVDALDKYIVGQDLAKRSVAVALRNRFRRNLLPDEIKDEVTPKNILMIGPTGVGKTEIARRIAKLVEAPFVKVEATKFTEVGYVGRDVESMIRDLLESAIRMVKQEKMQNVMLRAKELAEERIVDYLLNGRKNKRQKNPFEFLFNAPSNDEVQDDEQQEIKLKKAQLKEKIRNGELNDTVIEIEITDSAAPILEMYSNIGSEEMNINLQDMFSDILPKKKKYKKVPIGEAKKILESEEAQNLIDMDEVIDEAIKRTEQDGIIFIDEIDKIAGSGYTNGPDVSREGVQRDILPIVEGSTVMTKYGPVKTDYILFIAAGAFNVSKVSDLIPELQGRFPVRVELKPLTKEDFIRILKEPKNALTKQYAALLKTEGVDVEYSDDAIDRIAEIAYLINQQSEDIGARRLHTVMEKLFEKLSFEAPEITDKKVIIDRNYIDEQLKDNLSKFDVNKYIL</sequence>
<keyword evidence="4 8" id="KW-0547">Nucleotide-binding</keyword>
<dbReference type="SMART" id="SM00382">
    <property type="entry name" value="AAA"/>
    <property type="match status" value="1"/>
</dbReference>
<dbReference type="NCBIfam" id="NF003544">
    <property type="entry name" value="PRK05201.1"/>
    <property type="match status" value="1"/>
</dbReference>
<dbReference type="FunFam" id="3.40.50.300:FF:000220">
    <property type="entry name" value="ATP-dependent protease ATPase subunit HslU"/>
    <property type="match status" value="1"/>
</dbReference>
<dbReference type="GO" id="GO:0043335">
    <property type="term" value="P:protein unfolding"/>
    <property type="evidence" value="ECO:0007669"/>
    <property type="project" value="UniProtKB-UniRule"/>
</dbReference>
<evidence type="ECO:0000259" key="9">
    <source>
        <dbReference type="SMART" id="SM00382"/>
    </source>
</evidence>
<comment type="subunit">
    <text evidence="7">A double ring-shaped homohexamer of ClpQ is capped on each side by a ring-shaped ClpY homohexamer. The assembly of the ClpQ/ClpY complex is dependent on binding of ATP.</text>
</comment>
<comment type="subcellular location">
    <subcellularLocation>
        <location evidence="1 8">Cytoplasm</location>
    </subcellularLocation>
</comment>
<dbReference type="Gene3D" id="1.10.8.60">
    <property type="match status" value="1"/>
</dbReference>
<evidence type="ECO:0000256" key="6">
    <source>
        <dbReference type="ARBA" id="ARBA00023186"/>
    </source>
</evidence>
<evidence type="ECO:0000256" key="4">
    <source>
        <dbReference type="ARBA" id="ARBA00022741"/>
    </source>
</evidence>
<dbReference type="InterPro" id="IPR050052">
    <property type="entry name" value="ATP-dep_Clp_protease_ClpX"/>
</dbReference>
<keyword evidence="5 8" id="KW-0067">ATP-binding</keyword>
<protein>
    <recommendedName>
        <fullName evidence="8">ATP-dependent protease ATPase subunit HslU</fullName>
    </recommendedName>
    <alternativeName>
        <fullName evidence="8">Unfoldase HslU</fullName>
    </alternativeName>
</protein>
<reference evidence="11 12" key="1">
    <citation type="submission" date="2012-03" db="EMBL/GenBank/DDBJ databases">
        <title>Complete sequence of chromosome of Thermoanaerobacterium thermosaccharolyticum M0795.</title>
        <authorList>
            <consortium name="US DOE Joint Genome Institute"/>
            <person name="Lucas S."/>
            <person name="Han J."/>
            <person name="Lapidus A."/>
            <person name="Cheng J.-F."/>
            <person name="Goodwin L."/>
            <person name="Pitluck S."/>
            <person name="Peters L."/>
            <person name="Teshima H."/>
            <person name="Detter J.C."/>
            <person name="Han C."/>
            <person name="Tapia R."/>
            <person name="Land M."/>
            <person name="Hauser L."/>
            <person name="Kyrpides N."/>
            <person name="Ivanova N."/>
            <person name="Pagani I."/>
            <person name="Feinberg L."/>
            <person name="Folden J."/>
            <person name="Hogsett D."/>
            <person name="Shaw J."/>
            <person name="Woyke T."/>
        </authorList>
    </citation>
    <scope>NUCLEOTIDE SEQUENCE [LARGE SCALE GENOMIC DNA]</scope>
    <source>
        <strain evidence="11 12">M0795</strain>
    </source>
</reference>
<feature type="binding site" evidence="8">
    <location>
        <begin position="60"/>
        <end position="65"/>
    </location>
    <ligand>
        <name>ATP</name>
        <dbReference type="ChEBI" id="CHEBI:30616"/>
    </ligand>
</feature>
<dbReference type="EMBL" id="CP003066">
    <property type="protein sequence ID" value="AGB19067.1"/>
    <property type="molecule type" value="Genomic_DNA"/>
</dbReference>
<dbReference type="NCBIfam" id="TIGR00390">
    <property type="entry name" value="hslU"/>
    <property type="match status" value="1"/>
</dbReference>
<dbReference type="AlphaFoldDB" id="L0IM53"/>
<proteinExistence type="inferred from homology"/>
<feature type="binding site" evidence="8">
    <location>
        <position position="18"/>
    </location>
    <ligand>
        <name>ATP</name>
        <dbReference type="ChEBI" id="CHEBI:30616"/>
    </ligand>
</feature>
<dbReference type="InterPro" id="IPR027417">
    <property type="entry name" value="P-loop_NTPase"/>
</dbReference>
<dbReference type="PANTHER" id="PTHR48102">
    <property type="entry name" value="ATP-DEPENDENT CLP PROTEASE ATP-BINDING SUBUNIT CLPX-LIKE, MITOCHONDRIAL-RELATED"/>
    <property type="match status" value="1"/>
</dbReference>
<dbReference type="InterPro" id="IPR003593">
    <property type="entry name" value="AAA+_ATPase"/>
</dbReference>
<evidence type="ECO:0000313" key="11">
    <source>
        <dbReference type="EMBL" id="AGB19067.1"/>
    </source>
</evidence>
<keyword evidence="3 8" id="KW-0963">Cytoplasm</keyword>
<dbReference type="RefSeq" id="WP_015311652.1">
    <property type="nucleotide sequence ID" value="NC_019970.1"/>
</dbReference>
<dbReference type="GO" id="GO:0016887">
    <property type="term" value="F:ATP hydrolysis activity"/>
    <property type="evidence" value="ECO:0007669"/>
    <property type="project" value="InterPro"/>
</dbReference>
<dbReference type="KEGG" id="tto:Thethe_01425"/>
<accession>L0IM53</accession>
<dbReference type="GO" id="GO:0009376">
    <property type="term" value="C:HslUV protease complex"/>
    <property type="evidence" value="ECO:0007669"/>
    <property type="project" value="UniProtKB-UniRule"/>
</dbReference>
<feature type="domain" description="AAA+ ATPase" evidence="9">
    <location>
        <begin position="49"/>
        <end position="353"/>
    </location>
</feature>
<evidence type="ECO:0000256" key="7">
    <source>
        <dbReference type="ARBA" id="ARBA00065893"/>
    </source>
</evidence>
<name>L0IM53_THETR</name>
<dbReference type="GO" id="GO:0005524">
    <property type="term" value="F:ATP binding"/>
    <property type="evidence" value="ECO:0007669"/>
    <property type="project" value="UniProtKB-UniRule"/>
</dbReference>
<dbReference type="SMART" id="SM01086">
    <property type="entry name" value="ClpB_D2-small"/>
    <property type="match status" value="1"/>
</dbReference>